<comment type="subcellular location">
    <subcellularLocation>
        <location evidence="1">Cell membrane</location>
        <topology evidence="1">Multi-pass membrane protein</topology>
    </subcellularLocation>
</comment>
<feature type="transmembrane region" description="Helical" evidence="6">
    <location>
        <begin position="482"/>
        <end position="503"/>
    </location>
</feature>
<dbReference type="Pfam" id="PF03772">
    <property type="entry name" value="Competence"/>
    <property type="match status" value="1"/>
</dbReference>
<evidence type="ECO:0000256" key="5">
    <source>
        <dbReference type="ARBA" id="ARBA00023136"/>
    </source>
</evidence>
<dbReference type="InterPro" id="IPR025405">
    <property type="entry name" value="DUF4131"/>
</dbReference>
<dbReference type="eggNOG" id="COG0658">
    <property type="taxonomic scope" value="Bacteria"/>
</dbReference>
<keyword evidence="10" id="KW-1185">Reference proteome</keyword>
<dbReference type="NCBIfam" id="TIGR00360">
    <property type="entry name" value="ComEC_N-term"/>
    <property type="match status" value="1"/>
</dbReference>
<evidence type="ECO:0000313" key="10">
    <source>
        <dbReference type="Proteomes" id="UP000008630"/>
    </source>
</evidence>
<feature type="transmembrane region" description="Helical" evidence="6">
    <location>
        <begin position="214"/>
        <end position="237"/>
    </location>
</feature>
<feature type="transmembrane region" description="Helical" evidence="6">
    <location>
        <begin position="423"/>
        <end position="443"/>
    </location>
</feature>
<dbReference type="RefSeq" id="WP_013545712.1">
    <property type="nucleotide sequence ID" value="NC_014933.1"/>
</dbReference>
<protein>
    <submittedName>
        <fullName evidence="9">ComEC/Rec2-related protein</fullName>
    </submittedName>
</protein>
<reference evidence="9 10" key="2">
    <citation type="journal article" date="2011" name="Stand. Genomic Sci.">
        <title>Complete genome sequence of Bacteroides helcogenes type strain (P 36-108).</title>
        <authorList>
            <person name="Pati A."/>
            <person name="Gronow S."/>
            <person name="Zeytun A."/>
            <person name="Lapidus A."/>
            <person name="Nolan M."/>
            <person name="Hammon N."/>
            <person name="Deshpande S."/>
            <person name="Cheng J.F."/>
            <person name="Tapia R."/>
            <person name="Han C."/>
            <person name="Goodwin L."/>
            <person name="Pitluck S."/>
            <person name="Liolios K."/>
            <person name="Pagani I."/>
            <person name="Ivanova N."/>
            <person name="Mavromatis K."/>
            <person name="Chen A."/>
            <person name="Palaniappan K."/>
            <person name="Land M."/>
            <person name="Hauser L."/>
            <person name="Chang Y.J."/>
            <person name="Jeffries C.D."/>
            <person name="Detter J.C."/>
            <person name="Brambilla E."/>
            <person name="Rohde M."/>
            <person name="Goker M."/>
            <person name="Woyke T."/>
            <person name="Bristow J."/>
            <person name="Eisen J.A."/>
            <person name="Markowitz V."/>
            <person name="Hugenholtz P."/>
            <person name="Kyrpides N.C."/>
            <person name="Klenk H.P."/>
            <person name="Lucas S."/>
        </authorList>
    </citation>
    <scope>NUCLEOTIDE SEQUENCE [LARGE SCALE GENOMIC DNA]</scope>
    <source>
        <strain evidence="10">ATCC 35417 / DSM 20613 / JCM 6297 / CCUG 15421 / P 36-108</strain>
    </source>
</reference>
<evidence type="ECO:0000313" key="9">
    <source>
        <dbReference type="EMBL" id="ADV42074.1"/>
    </source>
</evidence>
<organism evidence="9 10">
    <name type="scientific">Bacteroides helcogenes (strain ATCC 35417 / DSM 20613 / JCM 6297 / CCUG 15421 / P 36-108)</name>
    <dbReference type="NCBI Taxonomy" id="693979"/>
    <lineage>
        <taxon>Bacteria</taxon>
        <taxon>Pseudomonadati</taxon>
        <taxon>Bacteroidota</taxon>
        <taxon>Bacteroidia</taxon>
        <taxon>Bacteroidales</taxon>
        <taxon>Bacteroidaceae</taxon>
        <taxon>Bacteroides</taxon>
    </lineage>
</organism>
<feature type="domain" description="ComEC/Rec2-related protein" evidence="7">
    <location>
        <begin position="234"/>
        <end position="504"/>
    </location>
</feature>
<evidence type="ECO:0000259" key="8">
    <source>
        <dbReference type="Pfam" id="PF13567"/>
    </source>
</evidence>
<dbReference type="InterPro" id="IPR052159">
    <property type="entry name" value="Competence_DNA_uptake"/>
</dbReference>
<dbReference type="EMBL" id="CP002352">
    <property type="protein sequence ID" value="ADV42074.1"/>
    <property type="molecule type" value="Genomic_DNA"/>
</dbReference>
<dbReference type="PANTHER" id="PTHR30619:SF1">
    <property type="entry name" value="RECOMBINATION PROTEIN 2"/>
    <property type="match status" value="1"/>
</dbReference>
<evidence type="ECO:0000256" key="3">
    <source>
        <dbReference type="ARBA" id="ARBA00022692"/>
    </source>
</evidence>
<gene>
    <name evidence="9" type="ordered locus">Bache_0044</name>
</gene>
<evidence type="ECO:0000256" key="2">
    <source>
        <dbReference type="ARBA" id="ARBA00022475"/>
    </source>
</evidence>
<dbReference type="AlphaFoldDB" id="E6SR70"/>
<dbReference type="PANTHER" id="PTHR30619">
    <property type="entry name" value="DNA INTERNALIZATION/COMPETENCE PROTEIN COMEC/REC2"/>
    <property type="match status" value="1"/>
</dbReference>
<keyword evidence="5 6" id="KW-0472">Membrane</keyword>
<dbReference type="Proteomes" id="UP000008630">
    <property type="component" value="Chromosome"/>
</dbReference>
<feature type="transmembrane region" description="Helical" evidence="6">
    <location>
        <begin position="6"/>
        <end position="24"/>
    </location>
</feature>
<evidence type="ECO:0000259" key="7">
    <source>
        <dbReference type="Pfam" id="PF03772"/>
    </source>
</evidence>
<dbReference type="Pfam" id="PF13567">
    <property type="entry name" value="DUF4131"/>
    <property type="match status" value="1"/>
</dbReference>
<evidence type="ECO:0000256" key="6">
    <source>
        <dbReference type="SAM" id="Phobius"/>
    </source>
</evidence>
<evidence type="ECO:0000256" key="4">
    <source>
        <dbReference type="ARBA" id="ARBA00022989"/>
    </source>
</evidence>
<sequence>MLRLFIDYPFLRLLIPLLAGILCGDAFPRILPLWIYPPLLLSLFMLAWFSHWFRLRWLYGAGVHLFFFCLGYMLVGRQLEQTDYTFSGNPSVCKVRICEKPEVKERSILCRAVLTEEFRTDGSSLRASCDNLFLLYFSKDSIESGLRQGAELLIYTRLYPPYNNGNPDEFDYASYLRHKGVTGTAYVASGHWRVIDRDSHLTFRQRALECREKVVALYHALGFKGDVLAVLSALTVGDKEELSDDIAETYSVAGASHVLALSGLHIGLIYALFLFVFAPLWKRWAWLKPFLLLFILVFLWGFAFLTGLSSSVVRSVIMFSLLALACLQPEKPLTLNTLAATAFLMLLYNPFWLFDVGFQLSFVAVASILAVQPKLYMLWKVKNRFLRYGWGLVTVSIAAQIGTAPLVMLYFSRFSTHFLLTNLWVIPMVSLILYSSVILLVLTPLPSLQFAFSSVVGTLVHIQNEVLRWIEHLPLSSIDGIWMDACEVLLYYLLVGLIGYSLLRRTARSVLLALFFLLSLVSYHAVSVMLYAPRKSMVFYNVRGCPAVHCMAESGRSWLVCADSLPEVSRLSSALSPYWNRLHLERPQLVTGRYISDCLSMQGRMLCYVGTSVCFLHDDSWTGKTAIRPMSVDYLYISKGYAGGIKELSPLFSPRTVVLDASLSVHYQEKIISECIHLGIPYLSLSEKGSVRILL</sequence>
<keyword evidence="4 6" id="KW-1133">Transmembrane helix</keyword>
<feature type="transmembrane region" description="Helical" evidence="6">
    <location>
        <begin position="257"/>
        <end position="278"/>
    </location>
</feature>
<keyword evidence="3 6" id="KW-0812">Transmembrane</keyword>
<feature type="domain" description="DUF4131" evidence="8">
    <location>
        <begin position="32"/>
        <end position="190"/>
    </location>
</feature>
<dbReference type="InterPro" id="IPR004477">
    <property type="entry name" value="ComEC_N"/>
</dbReference>
<keyword evidence="2" id="KW-1003">Cell membrane</keyword>
<name>E6SR70_BACT6</name>
<feature type="transmembrane region" description="Helical" evidence="6">
    <location>
        <begin position="57"/>
        <end position="75"/>
    </location>
</feature>
<feature type="transmembrane region" description="Helical" evidence="6">
    <location>
        <begin position="510"/>
        <end position="532"/>
    </location>
</feature>
<feature type="transmembrane region" description="Helical" evidence="6">
    <location>
        <begin position="358"/>
        <end position="376"/>
    </location>
</feature>
<accession>E6SR70</accession>
<dbReference type="GO" id="GO:0005886">
    <property type="term" value="C:plasma membrane"/>
    <property type="evidence" value="ECO:0007669"/>
    <property type="project" value="UniProtKB-SubCell"/>
</dbReference>
<feature type="transmembrane region" description="Helical" evidence="6">
    <location>
        <begin position="388"/>
        <end position="411"/>
    </location>
</feature>
<dbReference type="KEGG" id="bhl:Bache_0044"/>
<reference key="1">
    <citation type="submission" date="2010-11" db="EMBL/GenBank/DDBJ databases">
        <title>The complete genome of Bacteroides helcogenes P 36-108.</title>
        <authorList>
            <consortium name="US DOE Joint Genome Institute (JGI-PGF)"/>
            <person name="Lucas S."/>
            <person name="Copeland A."/>
            <person name="Lapidus A."/>
            <person name="Bruce D."/>
            <person name="Goodwin L."/>
            <person name="Pitluck S."/>
            <person name="Kyrpides N."/>
            <person name="Mavromatis K."/>
            <person name="Ivanova N."/>
            <person name="Zeytun A."/>
            <person name="Brettin T."/>
            <person name="Detter J.C."/>
            <person name="Tapia R."/>
            <person name="Han C."/>
            <person name="Land M."/>
            <person name="Hauser L."/>
            <person name="Markowitz V."/>
            <person name="Cheng J.-F."/>
            <person name="Hugenholtz P."/>
            <person name="Woyke T."/>
            <person name="Wu D."/>
            <person name="Gronow S."/>
            <person name="Wellnitz S."/>
            <person name="Brambilla E."/>
            <person name="Klenk H.-P."/>
            <person name="Eisen J.A."/>
        </authorList>
    </citation>
    <scope>NUCLEOTIDE SEQUENCE</scope>
    <source>
        <strain>P 36-108</strain>
    </source>
</reference>
<feature type="transmembrane region" description="Helical" evidence="6">
    <location>
        <begin position="31"/>
        <end position="51"/>
    </location>
</feature>
<dbReference type="STRING" id="693979.Bache_0044"/>
<feature type="transmembrane region" description="Helical" evidence="6">
    <location>
        <begin position="334"/>
        <end position="352"/>
    </location>
</feature>
<evidence type="ECO:0000256" key="1">
    <source>
        <dbReference type="ARBA" id="ARBA00004651"/>
    </source>
</evidence>
<feature type="transmembrane region" description="Helical" evidence="6">
    <location>
        <begin position="285"/>
        <end position="305"/>
    </location>
</feature>
<dbReference type="HOGENOM" id="CLU_010363_5_0_10"/>
<proteinExistence type="predicted"/>